<evidence type="ECO:0000313" key="1">
    <source>
        <dbReference type="EMBL" id="BBH89308.1"/>
    </source>
</evidence>
<dbReference type="EMBL" id="AP019376">
    <property type="protein sequence ID" value="BBH89308.1"/>
    <property type="molecule type" value="Genomic_DNA"/>
</dbReference>
<organism evidence="1">
    <name type="scientific">Thermosporothrix sp. COM3</name>
    <dbReference type="NCBI Taxonomy" id="2490863"/>
    <lineage>
        <taxon>Bacteria</taxon>
        <taxon>Bacillati</taxon>
        <taxon>Chloroflexota</taxon>
        <taxon>Ktedonobacteria</taxon>
        <taxon>Ktedonobacterales</taxon>
        <taxon>Thermosporotrichaceae</taxon>
        <taxon>Thermosporothrix</taxon>
    </lineage>
</organism>
<protein>
    <submittedName>
        <fullName evidence="1">Uncharacterized protein</fullName>
    </submittedName>
</protein>
<proteinExistence type="predicted"/>
<name>A0A455SPH5_9CHLR</name>
<sequence length="168" mass="19008">MDYLYPFIGQELEIRSAGMFKRESQLWADQNTLIATLRWKSSISSQTTIQIGEHTWTFSRKGFFKPEIQIEGANVLTLQRHSSTRYTLILPDGQYAWTKDGVLKGSFSWHDQSGAPLVQVSGKKIRLEPAAASCPSLSFLTAFGWFLHRLYQEEMMNSAALGSAAFSY</sequence>
<dbReference type="AlphaFoldDB" id="A0A455SPH5"/>
<gene>
    <name evidence="1" type="ORF">KTC_40590</name>
</gene>
<accession>A0A455SPH5</accession>
<reference evidence="1" key="1">
    <citation type="submission" date="2018-12" db="EMBL/GenBank/DDBJ databases">
        <title>Novel natural products biosynthetic potential of the class Ktedonobacteria.</title>
        <authorList>
            <person name="Zheng Y."/>
            <person name="Saitou A."/>
            <person name="Wang C.M."/>
            <person name="Toyoda A."/>
            <person name="Minakuchi Y."/>
            <person name="Sekiguchi Y."/>
            <person name="Ueda K."/>
            <person name="Takano H."/>
            <person name="Sakai Y."/>
            <person name="Yokota A."/>
            <person name="Yabe S."/>
        </authorList>
    </citation>
    <scope>NUCLEOTIDE SEQUENCE</scope>
    <source>
        <strain evidence="1">COM3</strain>
    </source>
</reference>